<gene>
    <name evidence="1" type="ORF">G205_09243</name>
</gene>
<dbReference type="Proteomes" id="UP000011189">
    <property type="component" value="Unassembled WGS sequence"/>
</dbReference>
<reference evidence="2" key="1">
    <citation type="journal article" date="2013" name="Genome Announc.">
        <title>Draft Genome Sequence of the 2-Chloro-4-Nitrophenol-Degrading Bacterium Arthrobacter sp. Strain SJCon.</title>
        <authorList>
            <person name="Vikram S."/>
            <person name="Kumar S."/>
            <person name="Vaidya B."/>
            <person name="Pinnaka A.K."/>
            <person name="Raghava G.P."/>
        </authorList>
    </citation>
    <scope>NUCLEOTIDE SEQUENCE [LARGE SCALE GENOMIC DNA]</scope>
    <source>
        <strain evidence="2">SJCon</strain>
    </source>
</reference>
<evidence type="ECO:0000313" key="1">
    <source>
        <dbReference type="EMBL" id="ELT44857.1"/>
    </source>
</evidence>
<dbReference type="AlphaFoldDB" id="L8TQ59"/>
<accession>L8TQ59</accession>
<keyword evidence="2" id="KW-1185">Reference proteome</keyword>
<dbReference type="EMBL" id="AOFD01000016">
    <property type="protein sequence ID" value="ELT44857.1"/>
    <property type="molecule type" value="Genomic_DNA"/>
</dbReference>
<protein>
    <submittedName>
        <fullName evidence="1">Uncharacterized protein</fullName>
    </submittedName>
</protein>
<organism evidence="1 2">
    <name type="scientific">Arthrobacter nitrophenolicus</name>
    <dbReference type="NCBI Taxonomy" id="683150"/>
    <lineage>
        <taxon>Bacteria</taxon>
        <taxon>Bacillati</taxon>
        <taxon>Actinomycetota</taxon>
        <taxon>Actinomycetes</taxon>
        <taxon>Micrococcales</taxon>
        <taxon>Micrococcaceae</taxon>
        <taxon>Arthrobacter</taxon>
    </lineage>
</organism>
<proteinExistence type="predicted"/>
<evidence type="ECO:0000313" key="2">
    <source>
        <dbReference type="Proteomes" id="UP000011189"/>
    </source>
</evidence>
<sequence length="61" mass="6677">MHDSLIGEHADDEIALTKYLEDSNVFAYLGPKAMGEFSESHCCMSGVDVTIVRQQECSGNP</sequence>
<name>L8TQ59_9MICC</name>
<comment type="caution">
    <text evidence="1">The sequence shown here is derived from an EMBL/GenBank/DDBJ whole genome shotgun (WGS) entry which is preliminary data.</text>
</comment>